<dbReference type="GO" id="GO:0009103">
    <property type="term" value="P:lipopolysaccharide biosynthetic process"/>
    <property type="evidence" value="ECO:0007669"/>
    <property type="project" value="UniProtKB-ARBA"/>
</dbReference>
<feature type="transmembrane region" description="Helical" evidence="8">
    <location>
        <begin position="234"/>
        <end position="257"/>
    </location>
</feature>
<dbReference type="AlphaFoldDB" id="A0A556MW21"/>
<comment type="subcellular location">
    <subcellularLocation>
        <location evidence="1">Cell membrane</location>
        <topology evidence="1">Multi-pass membrane protein</topology>
    </subcellularLocation>
</comment>
<feature type="transmembrane region" description="Helical" evidence="8">
    <location>
        <begin position="75"/>
        <end position="96"/>
    </location>
</feature>
<dbReference type="OrthoDB" id="9813729at2"/>
<dbReference type="InterPro" id="IPR050297">
    <property type="entry name" value="LipidA_mod_glycosyltrf_83"/>
</dbReference>
<evidence type="ECO:0000313" key="11">
    <source>
        <dbReference type="Proteomes" id="UP000318733"/>
    </source>
</evidence>
<keyword evidence="7 8" id="KW-0472">Membrane</keyword>
<reference evidence="10 11" key="1">
    <citation type="submission" date="2019-07" db="EMBL/GenBank/DDBJ databases">
        <authorList>
            <person name="Huq M.A."/>
        </authorList>
    </citation>
    <scope>NUCLEOTIDE SEQUENCE [LARGE SCALE GENOMIC DNA]</scope>
    <source>
        <strain evidence="10 11">MAH-19</strain>
    </source>
</reference>
<feature type="transmembrane region" description="Helical" evidence="8">
    <location>
        <begin position="153"/>
        <end position="180"/>
    </location>
</feature>
<evidence type="ECO:0000256" key="3">
    <source>
        <dbReference type="ARBA" id="ARBA00022676"/>
    </source>
</evidence>
<sequence>MQLNQPAKPLGINGAWWLLGLILVVNLVQSIFSPLLNDEPYYWLYAQYPSWGYFDHPPMVAFLIKLGGSLFAGEIGVRLLSAVLGSLTFFLLYKLIEGETGKPINFKLAALLLLSSLFLNLYSFLAIPDTPMLFFGVLFLYAYRRYLKADDFLNALILGVVTALLLYSKYHGILLVGFTVLSNIRLVLKRSFYLVFIVAIVLYIPHIYWEFQNDFPTIRFQFTGRVNAFNIQHVLSYLGEQAAVTGPLFLLVFSILYRPENQFQKALKYNVIGVFIFFLFSSFKEMVNVHWTAIAFPGMLCLAYLYIEKLRSGKKIIWGLLVFNLAIVLFFRVNMIFNIFPVSNFNDRNPRVMASVLKARSNGYPLVFADMYNDPSYYRFYTHDDCFAVNNVWYKKTQYNYLPGLEQQFQDKTVSYVSYGAINPSSQKVTIPKGKTYYITTLPGFVSFNNIKVDVVKAADLKASAEGTIPITITNKLTAQQQQFFKRKGAYLVLTLINNKTQAPFYFKYDKPLDINSTKPLDFRFKAPAEKGEYHYIFSMVTPGHISTGFNSNIYNCRIE</sequence>
<evidence type="ECO:0000256" key="6">
    <source>
        <dbReference type="ARBA" id="ARBA00022989"/>
    </source>
</evidence>
<dbReference type="PANTHER" id="PTHR33908">
    <property type="entry name" value="MANNOSYLTRANSFERASE YKCB-RELATED"/>
    <property type="match status" value="1"/>
</dbReference>
<dbReference type="RefSeq" id="WP_144247571.1">
    <property type="nucleotide sequence ID" value="NZ_VLPK01000001.1"/>
</dbReference>
<evidence type="ECO:0000256" key="1">
    <source>
        <dbReference type="ARBA" id="ARBA00004651"/>
    </source>
</evidence>
<evidence type="ECO:0000256" key="7">
    <source>
        <dbReference type="ARBA" id="ARBA00023136"/>
    </source>
</evidence>
<dbReference type="InterPro" id="IPR038731">
    <property type="entry name" value="RgtA/B/C-like"/>
</dbReference>
<feature type="transmembrane region" description="Helical" evidence="8">
    <location>
        <begin position="192"/>
        <end position="209"/>
    </location>
</feature>
<accession>A0A556MW21</accession>
<feature type="transmembrane region" description="Helical" evidence="8">
    <location>
        <begin position="12"/>
        <end position="32"/>
    </location>
</feature>
<organism evidence="10 11">
    <name type="scientific">Mucilaginibacter corticis</name>
    <dbReference type="NCBI Taxonomy" id="2597670"/>
    <lineage>
        <taxon>Bacteria</taxon>
        <taxon>Pseudomonadati</taxon>
        <taxon>Bacteroidota</taxon>
        <taxon>Sphingobacteriia</taxon>
        <taxon>Sphingobacteriales</taxon>
        <taxon>Sphingobacteriaceae</taxon>
        <taxon>Mucilaginibacter</taxon>
    </lineage>
</organism>
<keyword evidence="3" id="KW-0328">Glycosyltransferase</keyword>
<keyword evidence="6 8" id="KW-1133">Transmembrane helix</keyword>
<keyword evidence="4 10" id="KW-0808">Transferase</keyword>
<keyword evidence="2" id="KW-1003">Cell membrane</keyword>
<protein>
    <submittedName>
        <fullName evidence="10">Glycosyltransferase family 39 protein</fullName>
    </submittedName>
</protein>
<dbReference type="EMBL" id="VLPK01000001">
    <property type="protein sequence ID" value="TSJ44008.1"/>
    <property type="molecule type" value="Genomic_DNA"/>
</dbReference>
<feature type="transmembrane region" description="Helical" evidence="8">
    <location>
        <begin position="289"/>
        <end position="307"/>
    </location>
</feature>
<proteinExistence type="predicted"/>
<dbReference type="Proteomes" id="UP000318733">
    <property type="component" value="Unassembled WGS sequence"/>
</dbReference>
<evidence type="ECO:0000256" key="2">
    <source>
        <dbReference type="ARBA" id="ARBA00022475"/>
    </source>
</evidence>
<evidence type="ECO:0000256" key="8">
    <source>
        <dbReference type="SAM" id="Phobius"/>
    </source>
</evidence>
<keyword evidence="11" id="KW-1185">Reference proteome</keyword>
<dbReference type="GO" id="GO:0016763">
    <property type="term" value="F:pentosyltransferase activity"/>
    <property type="evidence" value="ECO:0007669"/>
    <property type="project" value="TreeGrafter"/>
</dbReference>
<dbReference type="Pfam" id="PF13231">
    <property type="entry name" value="PMT_2"/>
    <property type="match status" value="1"/>
</dbReference>
<gene>
    <name evidence="10" type="ORF">FO440_07485</name>
</gene>
<dbReference type="PANTHER" id="PTHR33908:SF11">
    <property type="entry name" value="MEMBRANE PROTEIN"/>
    <property type="match status" value="1"/>
</dbReference>
<evidence type="ECO:0000313" key="10">
    <source>
        <dbReference type="EMBL" id="TSJ44008.1"/>
    </source>
</evidence>
<feature type="transmembrane region" description="Helical" evidence="8">
    <location>
        <begin position="108"/>
        <end position="141"/>
    </location>
</feature>
<feature type="transmembrane region" description="Helical" evidence="8">
    <location>
        <begin position="316"/>
        <end position="340"/>
    </location>
</feature>
<name>A0A556MW21_9SPHI</name>
<comment type="caution">
    <text evidence="10">The sequence shown here is derived from an EMBL/GenBank/DDBJ whole genome shotgun (WGS) entry which is preliminary data.</text>
</comment>
<evidence type="ECO:0000256" key="4">
    <source>
        <dbReference type="ARBA" id="ARBA00022679"/>
    </source>
</evidence>
<feature type="transmembrane region" description="Helical" evidence="8">
    <location>
        <begin position="266"/>
        <end position="283"/>
    </location>
</feature>
<dbReference type="GO" id="GO:0005886">
    <property type="term" value="C:plasma membrane"/>
    <property type="evidence" value="ECO:0007669"/>
    <property type="project" value="UniProtKB-SubCell"/>
</dbReference>
<feature type="domain" description="Glycosyltransferase RgtA/B/C/D-like" evidence="9">
    <location>
        <begin position="55"/>
        <end position="209"/>
    </location>
</feature>
<evidence type="ECO:0000259" key="9">
    <source>
        <dbReference type="Pfam" id="PF13231"/>
    </source>
</evidence>
<keyword evidence="5 8" id="KW-0812">Transmembrane</keyword>
<evidence type="ECO:0000256" key="5">
    <source>
        <dbReference type="ARBA" id="ARBA00022692"/>
    </source>
</evidence>